<sequence>MAVPYTEQELITFVTGRTGLDAAAVRLVLKHAQTYIDQANARSKGEAEIDGDELTDYVLGRPDVKLNELQVEAILEAEMEFLIDKGVAGYDD</sequence>
<evidence type="ECO:0000313" key="2">
    <source>
        <dbReference type="Proteomes" id="UP000247476"/>
    </source>
</evidence>
<dbReference type="AlphaFoldDB" id="A0A2V5JZV4"/>
<dbReference type="Proteomes" id="UP000247476">
    <property type="component" value="Unassembled WGS sequence"/>
</dbReference>
<gene>
    <name evidence="1" type="ORF">DLM86_20160</name>
</gene>
<accession>A0A2V5JZV4</accession>
<protein>
    <submittedName>
        <fullName evidence="1">Uncharacterized protein</fullName>
    </submittedName>
</protein>
<proteinExistence type="predicted"/>
<evidence type="ECO:0000313" key="1">
    <source>
        <dbReference type="EMBL" id="PYI52495.1"/>
    </source>
</evidence>
<organism evidence="1 2">
    <name type="scientific">Paenibacillus flagellatus</name>
    <dbReference type="NCBI Taxonomy" id="2211139"/>
    <lineage>
        <taxon>Bacteria</taxon>
        <taxon>Bacillati</taxon>
        <taxon>Bacillota</taxon>
        <taxon>Bacilli</taxon>
        <taxon>Bacillales</taxon>
        <taxon>Paenibacillaceae</taxon>
        <taxon>Paenibacillus</taxon>
    </lineage>
</organism>
<keyword evidence="2" id="KW-1185">Reference proteome</keyword>
<comment type="caution">
    <text evidence="1">The sequence shown here is derived from an EMBL/GenBank/DDBJ whole genome shotgun (WGS) entry which is preliminary data.</text>
</comment>
<name>A0A2V5JZV4_9BACL</name>
<dbReference type="EMBL" id="QJVJ01000009">
    <property type="protein sequence ID" value="PYI52495.1"/>
    <property type="molecule type" value="Genomic_DNA"/>
</dbReference>
<dbReference type="OrthoDB" id="2889099at2"/>
<reference evidence="1 2" key="1">
    <citation type="submission" date="2018-05" db="EMBL/GenBank/DDBJ databases">
        <title>Paenibacillus flagellatus sp. nov., isolated from selenium mineral soil.</title>
        <authorList>
            <person name="Dai X."/>
        </authorList>
    </citation>
    <scope>NUCLEOTIDE SEQUENCE [LARGE SCALE GENOMIC DNA]</scope>
    <source>
        <strain evidence="1 2">DXL2</strain>
    </source>
</reference>
<dbReference type="RefSeq" id="WP_110841864.1">
    <property type="nucleotide sequence ID" value="NZ_QJVJ01000009.1"/>
</dbReference>